<evidence type="ECO:0000313" key="2">
    <source>
        <dbReference type="Proteomes" id="UP000831495"/>
    </source>
</evidence>
<dbReference type="RefSeq" id="WP_249514694.1">
    <property type="nucleotide sequence ID" value="NZ_CP093366.1"/>
</dbReference>
<keyword evidence="2" id="KW-1185">Reference proteome</keyword>
<dbReference type="Gene3D" id="2.60.40.740">
    <property type="match status" value="1"/>
</dbReference>
<reference evidence="1" key="1">
    <citation type="journal article" date="2022" name="Int. J. Syst. Evol. Microbiol.">
        <title>Apilactobacillus apisilvae sp. nov., Nicolia spurrieriana gen. nov. sp. nov., Bombilactobacillus folatiphilus sp. nov. and Bombilactobacillus thymidiniphilus sp. nov., four new lactic acid bacterial isolates from stingless bees Tetragonula carbonaria and Austroplebeia australis.</title>
        <authorList>
            <person name="Oliphant S.A."/>
            <person name="Watson-Haigh N.S."/>
            <person name="Sumby K.M."/>
            <person name="Gardner J."/>
            <person name="Groom S."/>
            <person name="Jiranek V."/>
        </authorList>
    </citation>
    <scope>NUCLEOTIDE SEQUENCE</scope>
    <source>
        <strain evidence="1">SG4_D2</strain>
    </source>
</reference>
<protein>
    <recommendedName>
        <fullName evidence="3">Cell surface protein</fullName>
    </recommendedName>
</protein>
<name>A0ABY4P9X7_9LACO</name>
<dbReference type="EMBL" id="CP093366">
    <property type="protein sequence ID" value="UQS82417.1"/>
    <property type="molecule type" value="Genomic_DNA"/>
</dbReference>
<sequence length="829" mass="89837">MMISQPVRAKVETKIAPPDITPTMIDDGFNADQDTYEEVGYSGLGGIVDRNNGLYAFAGSKNLGITTDTNGVTSTANLAQYAIGTNSELYYQKPNSTDWTGITNSLGVGAGCDLYDNGYSLIDNPNTTSFKNHGIFASLTGGNTNTQKKFYRIKDKTTGKVLGIKQMAYAPSVAGLLANTPLNSLLCEELVTPNSDGSFDTQLFVKNVSDARRSFGILNYRTWSLDFDDWPRAISLGSQQGFRIERQSSRCLFVNFDVHDGPTRYMLVKGKNYYMDSSHHSFIDAVGLEAQNYQLGDTISWFNKPLGGWDGSWNYQLLWPWQTVAPNQTVHYDVNLKLVALGYPNLQFKQSYTNTRGSGSNYPGDKLNVTMNAWDAGTGGNKLWGHDFTITLPKGLKLTTSDLQQVQAKFAYSINDPNSPDGHSIVKYGWTLCDGQTNHPSLSYDANSRQLKISPPSDESFAFDYNDFTLKYPVTVANDALNGNLLISTTYNGYDSNKGKSFTASSPALQIPIAKTTYEPKLTTKVKNLTRNQVGSYATSAMYVPGDQLGYEAKYTVDPDTSFSVNSLTFQNSPNANLRFPAQTSTVTVKHRDGSPVDASATLNPSTGAITVTRNGGFQAGDVIDLTYKAKTNADAVAGQAGAKYESVKDSLANTVKVQASLSGDIRPPAVSSPLAISSSTNVYRQTFDYFVSVPTLIDFGKQANVAAGPFSNQTTGQLKVSHYVAATDSNMPYHVDVQYTGALHDSGLHFLQPDITKALIYYRSGGAGAFAPISSSPAPLNAAGFTTKGISDLTDAVGNGHFQLHHDYSGQPLGQFSGTVTWTLNNSL</sequence>
<proteinExistence type="predicted"/>
<organism evidence="1 2">
    <name type="scientific">Bombilactobacillus folatiphilus</name>
    <dbReference type="NCBI Taxonomy" id="2923362"/>
    <lineage>
        <taxon>Bacteria</taxon>
        <taxon>Bacillati</taxon>
        <taxon>Bacillota</taxon>
        <taxon>Bacilli</taxon>
        <taxon>Lactobacillales</taxon>
        <taxon>Lactobacillaceae</taxon>
        <taxon>Bombilactobacillus</taxon>
    </lineage>
</organism>
<evidence type="ECO:0008006" key="3">
    <source>
        <dbReference type="Google" id="ProtNLM"/>
    </source>
</evidence>
<evidence type="ECO:0000313" key="1">
    <source>
        <dbReference type="EMBL" id="UQS82417.1"/>
    </source>
</evidence>
<dbReference type="Proteomes" id="UP000831495">
    <property type="component" value="Chromosome"/>
</dbReference>
<gene>
    <name evidence="1" type="ORF">MOO45_01645</name>
</gene>
<accession>A0ABY4P9X7</accession>